<dbReference type="PANTHER" id="PTHR43531:SF11">
    <property type="entry name" value="METHYL-ACCEPTING CHEMOTAXIS PROTEIN 3"/>
    <property type="match status" value="1"/>
</dbReference>
<dbReference type="SUPFAM" id="SSF58104">
    <property type="entry name" value="Methyl-accepting chemotaxis protein (MCP) signaling domain"/>
    <property type="match status" value="1"/>
</dbReference>
<dbReference type="CDD" id="cd11386">
    <property type="entry name" value="MCP_signal"/>
    <property type="match status" value="1"/>
</dbReference>
<protein>
    <recommendedName>
        <fullName evidence="10">Methyl-accepting chemotaxis sensory transducer</fullName>
    </recommendedName>
</protein>
<evidence type="ECO:0000313" key="8">
    <source>
        <dbReference type="EMBL" id="BCR06531.1"/>
    </source>
</evidence>
<organism evidence="8 9">
    <name type="scientific">Desulfuromonas versatilis</name>
    <dbReference type="NCBI Taxonomy" id="2802975"/>
    <lineage>
        <taxon>Bacteria</taxon>
        <taxon>Pseudomonadati</taxon>
        <taxon>Thermodesulfobacteriota</taxon>
        <taxon>Desulfuromonadia</taxon>
        <taxon>Desulfuromonadales</taxon>
        <taxon>Desulfuromonadaceae</taxon>
        <taxon>Desulfuromonas</taxon>
    </lineage>
</organism>
<evidence type="ECO:0000256" key="2">
    <source>
        <dbReference type="ARBA" id="ARBA00029447"/>
    </source>
</evidence>
<feature type="compositionally biased region" description="Basic and acidic residues" evidence="4">
    <location>
        <begin position="634"/>
        <end position="645"/>
    </location>
</feature>
<keyword evidence="5" id="KW-0472">Membrane</keyword>
<dbReference type="SMART" id="SM00283">
    <property type="entry name" value="MA"/>
    <property type="match status" value="1"/>
</dbReference>
<dbReference type="Proteomes" id="UP001319827">
    <property type="component" value="Chromosome"/>
</dbReference>
<keyword evidence="3" id="KW-0807">Transducer</keyword>
<name>A0ABM8I0L6_9BACT</name>
<feature type="transmembrane region" description="Helical" evidence="5">
    <location>
        <begin position="241"/>
        <end position="261"/>
    </location>
</feature>
<dbReference type="SMART" id="SM00304">
    <property type="entry name" value="HAMP"/>
    <property type="match status" value="1"/>
</dbReference>
<dbReference type="Gene3D" id="1.10.287.950">
    <property type="entry name" value="Methyl-accepting chemotaxis protein"/>
    <property type="match status" value="1"/>
</dbReference>
<reference evidence="8 9" key="1">
    <citation type="journal article" date="2016" name="C (Basel)">
        <title>Selective Growth of and Electricity Production by Marine Exoelectrogenic Bacteria in Self-Aggregated Hydrogel of Microbially Reduced Graphene Oxide.</title>
        <authorList>
            <person name="Yoshida N."/>
            <person name="Goto Y."/>
            <person name="Miyata Y."/>
        </authorList>
    </citation>
    <scope>NUCLEOTIDE SEQUENCE [LARGE SCALE GENOMIC DNA]</scope>
    <source>
        <strain evidence="8 9">NIT-T3</strain>
    </source>
</reference>
<evidence type="ECO:0000256" key="4">
    <source>
        <dbReference type="SAM" id="MobiDB-lite"/>
    </source>
</evidence>
<dbReference type="InterPro" id="IPR004089">
    <property type="entry name" value="MCPsignal_dom"/>
</dbReference>
<keyword evidence="1" id="KW-0145">Chemotaxis</keyword>
<dbReference type="PROSITE" id="PS50885">
    <property type="entry name" value="HAMP"/>
    <property type="match status" value="1"/>
</dbReference>
<keyword evidence="5" id="KW-0812">Transmembrane</keyword>
<dbReference type="EMBL" id="AP024355">
    <property type="protein sequence ID" value="BCR06531.1"/>
    <property type="molecule type" value="Genomic_DNA"/>
</dbReference>
<feature type="domain" description="HAMP" evidence="7">
    <location>
        <begin position="261"/>
        <end position="314"/>
    </location>
</feature>
<feature type="transmembrane region" description="Helical" evidence="5">
    <location>
        <begin position="20"/>
        <end position="39"/>
    </location>
</feature>
<evidence type="ECO:0000256" key="1">
    <source>
        <dbReference type="ARBA" id="ARBA00022500"/>
    </source>
</evidence>
<reference evidence="8 9" key="2">
    <citation type="journal article" date="2021" name="Int. J. Syst. Evol. Microbiol.">
        <title>Isolation and Polyphasic Characterization of Desulfuromonas versatilis sp. Nov., an Electrogenic Bacteria Capable of Versatile Metabolism Isolated from a Graphene Oxide-Reducing Enrichment Culture.</title>
        <authorList>
            <person name="Xie L."/>
            <person name="Yoshida N."/>
            <person name="Ishii S."/>
            <person name="Meng L."/>
        </authorList>
    </citation>
    <scope>NUCLEOTIDE SEQUENCE [LARGE SCALE GENOMIC DNA]</scope>
    <source>
        <strain evidence="8 9">NIT-T3</strain>
    </source>
</reference>
<proteinExistence type="inferred from homology"/>
<accession>A0ABM8I0L6</accession>
<evidence type="ECO:0000313" key="9">
    <source>
        <dbReference type="Proteomes" id="UP001319827"/>
    </source>
</evidence>
<keyword evidence="9" id="KW-1185">Reference proteome</keyword>
<feature type="domain" description="Methyl-accepting transducer" evidence="6">
    <location>
        <begin position="359"/>
        <end position="588"/>
    </location>
</feature>
<dbReference type="InterPro" id="IPR003660">
    <property type="entry name" value="HAMP_dom"/>
</dbReference>
<feature type="region of interest" description="Disordered" evidence="4">
    <location>
        <begin position="612"/>
        <end position="658"/>
    </location>
</feature>
<dbReference type="Pfam" id="PF00672">
    <property type="entry name" value="HAMP"/>
    <property type="match status" value="1"/>
</dbReference>
<gene>
    <name evidence="8" type="ORF">DESUT3_36000</name>
</gene>
<dbReference type="CDD" id="cd06225">
    <property type="entry name" value="HAMP"/>
    <property type="match status" value="1"/>
</dbReference>
<dbReference type="PROSITE" id="PS50111">
    <property type="entry name" value="CHEMOTAXIS_TRANSDUC_2"/>
    <property type="match status" value="1"/>
</dbReference>
<evidence type="ECO:0008006" key="10">
    <source>
        <dbReference type="Google" id="ProtNLM"/>
    </source>
</evidence>
<dbReference type="RefSeq" id="WP_225911558.1">
    <property type="nucleotide sequence ID" value="NZ_AP024355.1"/>
</dbReference>
<comment type="similarity">
    <text evidence="2">Belongs to the methyl-accepting chemotaxis (MCP) protein family.</text>
</comment>
<evidence type="ECO:0000256" key="5">
    <source>
        <dbReference type="SAM" id="Phobius"/>
    </source>
</evidence>
<keyword evidence="5" id="KW-1133">Transmembrane helix</keyword>
<dbReference type="PANTHER" id="PTHR43531">
    <property type="entry name" value="PROTEIN ICFG"/>
    <property type="match status" value="1"/>
</dbReference>
<sequence>MKAGGFRLLEKRTIGMKMTLISLVGLVGFLTIAGIGYWASTFLSRSAQSVFLAQIQTRQQLAESADHALTLEAQVQALGKLNAGLISLQQAVVDGSNLRSKGITVEEIMGQAAALVRQAEVVREMPGADRAIPGTNGITLADQIIGNFSDVQVLLEYELPDLFALEPGTPEFVGRQGSMLVSMAKMYFFISRTLGELSENIHQGAARAQADFTRVSEEADRLTATAQASLASASGKAQNGLWIALLATVAVLFPLFVWFIVSMIKILKRTVAMAEDLGKGRVSARLEVGARRDEFADMARALNAFADNLEHEVVAALQAMAHGDLDIEVHPVDDQDQLRGALQKMAEDMNGLLGQVQGAAEQFTASSGQVAEASQALSQGATESASSLEEISASMTQLAAQTTQNAENATNANQLTSQAQGAADRGNEQMKQMVAAMAEIQQAGQNISRIIKTIDEIAFQTNLLALNAAVEAARAGQHGKGFAVVAEEVRSLAARSAAAAKETAELIAGSVKKTEAGSRIAGGTAAGFEEIVGMVTRISGLVAEIAEASRDQATGLGEINQGLGQIDQVTQQNTAYAETSAAAAQELSGQAAQLGQMLHRFKLKGQVGGEITKQAPAKPSPKQEAISWSSMAEAEPKAAPKRHPETFIALEDQEFGRY</sequence>
<dbReference type="Pfam" id="PF00015">
    <property type="entry name" value="MCPsignal"/>
    <property type="match status" value="1"/>
</dbReference>
<evidence type="ECO:0000259" key="7">
    <source>
        <dbReference type="PROSITE" id="PS50885"/>
    </source>
</evidence>
<dbReference type="Gene3D" id="6.10.340.10">
    <property type="match status" value="1"/>
</dbReference>
<evidence type="ECO:0000256" key="3">
    <source>
        <dbReference type="PROSITE-ProRule" id="PRU00284"/>
    </source>
</evidence>
<dbReference type="InterPro" id="IPR051310">
    <property type="entry name" value="MCP_chemotaxis"/>
</dbReference>
<evidence type="ECO:0000259" key="6">
    <source>
        <dbReference type="PROSITE" id="PS50111"/>
    </source>
</evidence>